<reference evidence="2" key="2">
    <citation type="submission" date="2025-08" db="UniProtKB">
        <authorList>
            <consortium name="RefSeq"/>
        </authorList>
    </citation>
    <scope>IDENTIFICATION</scope>
</reference>
<sequence>MQKEIQDQLQMQMKEQLEKIQQDITEMMLESQKNIMAKLTQLLTRGVNKGKGPMVNDEERDKDGPLYPPGFTPPHVPEVHPRRSSVTIRPQQFQAGVSVLMNFQARSGSNPEDNPVNLAILNFDEVAEKDKVKEELPKQFEERWKWIEEKFKAMESTKSYRGMDAKDLSLLPDLIIPKKTKRKKGLKMVGPSYIKTLLSFQSFSMKSPSSSALSSMKIKTVTHTLIYAQVSRLIRAFSKAKSLVIHIYKENKPIKYLISNSKTTKKKHKHKKLFFGSFRLHYNWCSSHVAPVPAPVLQTHLYYDSTWNSVISTEQCDDDRVEAELSGYLQWLEEKKVNGAETDMNEIDKLAEMFIADCYEKFRLEKQESYRRFQEMMARSM</sequence>
<dbReference type="InterPro" id="IPR008480">
    <property type="entry name" value="DUF761_pln"/>
</dbReference>
<gene>
    <name evidence="2" type="primary">LOC107898301</name>
</gene>
<name>A0A1U8IMH1_GOSHI</name>
<protein>
    <submittedName>
        <fullName evidence="2">Uncharacterized protein</fullName>
    </submittedName>
</protein>
<dbReference type="RefSeq" id="XP_016679306.1">
    <property type="nucleotide sequence ID" value="XM_016823817.2"/>
</dbReference>
<evidence type="ECO:0000313" key="2">
    <source>
        <dbReference type="RefSeq" id="XP_016679306.1"/>
    </source>
</evidence>
<dbReference type="STRING" id="3635.A0A1U8IMH1"/>
<evidence type="ECO:0000313" key="1">
    <source>
        <dbReference type="Proteomes" id="UP000818029"/>
    </source>
</evidence>
<accession>A0A1U8IMH1</accession>
<dbReference type="PANTHER" id="PTHR33450">
    <property type="entry name" value="EMB|CAB67623.1-RELATED"/>
    <property type="match status" value="1"/>
</dbReference>
<keyword evidence="1" id="KW-1185">Reference proteome</keyword>
<dbReference type="KEGG" id="ghi:107898301"/>
<proteinExistence type="predicted"/>
<dbReference type="GeneID" id="107898301"/>
<dbReference type="Proteomes" id="UP000818029">
    <property type="component" value="Chromosome D04"/>
</dbReference>
<dbReference type="PaxDb" id="3635-A0A1U8IMH1"/>
<dbReference type="Pfam" id="PF05553">
    <property type="entry name" value="DUF761"/>
    <property type="match status" value="1"/>
</dbReference>
<dbReference type="AlphaFoldDB" id="A0A1U8IMH1"/>
<reference evidence="1" key="1">
    <citation type="journal article" date="2020" name="Nat. Genet.">
        <title>Genomic diversifications of five Gossypium allopolyploid species and their impact on cotton improvement.</title>
        <authorList>
            <person name="Chen Z.J."/>
            <person name="Sreedasyam A."/>
            <person name="Ando A."/>
            <person name="Song Q."/>
            <person name="De Santiago L.M."/>
            <person name="Hulse-Kemp A.M."/>
            <person name="Ding M."/>
            <person name="Ye W."/>
            <person name="Kirkbride R.C."/>
            <person name="Jenkins J."/>
            <person name="Plott C."/>
            <person name="Lovell J."/>
            <person name="Lin Y.M."/>
            <person name="Vaughn R."/>
            <person name="Liu B."/>
            <person name="Simpson S."/>
            <person name="Scheffler B.E."/>
            <person name="Wen L."/>
            <person name="Saski C.A."/>
            <person name="Grover C.E."/>
            <person name="Hu G."/>
            <person name="Conover J.L."/>
            <person name="Carlson J.W."/>
            <person name="Shu S."/>
            <person name="Boston L.B."/>
            <person name="Williams M."/>
            <person name="Peterson D.G."/>
            <person name="McGee K."/>
            <person name="Jones D.C."/>
            <person name="Wendel J.F."/>
            <person name="Stelly D.M."/>
            <person name="Grimwood J."/>
            <person name="Schmutz J."/>
        </authorList>
    </citation>
    <scope>NUCLEOTIDE SEQUENCE [LARGE SCALE GENOMIC DNA]</scope>
    <source>
        <strain evidence="1">cv. TM-1</strain>
    </source>
</reference>
<organism evidence="1 2">
    <name type="scientific">Gossypium hirsutum</name>
    <name type="common">Upland cotton</name>
    <name type="synonym">Gossypium mexicanum</name>
    <dbReference type="NCBI Taxonomy" id="3635"/>
    <lineage>
        <taxon>Eukaryota</taxon>
        <taxon>Viridiplantae</taxon>
        <taxon>Streptophyta</taxon>
        <taxon>Embryophyta</taxon>
        <taxon>Tracheophyta</taxon>
        <taxon>Spermatophyta</taxon>
        <taxon>Magnoliopsida</taxon>
        <taxon>eudicotyledons</taxon>
        <taxon>Gunneridae</taxon>
        <taxon>Pentapetalae</taxon>
        <taxon>rosids</taxon>
        <taxon>malvids</taxon>
        <taxon>Malvales</taxon>
        <taxon>Malvaceae</taxon>
        <taxon>Malvoideae</taxon>
        <taxon>Gossypium</taxon>
    </lineage>
</organism>
<dbReference type="PANTHER" id="PTHR33450:SF4">
    <property type="entry name" value="OS04G0665666 PROTEIN"/>
    <property type="match status" value="1"/>
</dbReference>